<protein>
    <submittedName>
        <fullName evidence="2">Uncharacterized protein</fullName>
    </submittedName>
</protein>
<accession>A0AAV4WME0</accession>
<dbReference type="EMBL" id="BPLQ01014724">
    <property type="protein sequence ID" value="GIY82560.1"/>
    <property type="molecule type" value="Genomic_DNA"/>
</dbReference>
<sequence length="101" mass="11105">MTPIDSEFPRAVLLPAAEQLLANEPISSCNQLHSRRILLTTLFSRSANPRATSLGPAPNNPFDPSPQMHARHARGVPPHSQKGREEKGCSGDKKKRNRVTD</sequence>
<dbReference type="AlphaFoldDB" id="A0AAV4WME0"/>
<comment type="caution">
    <text evidence="2">The sequence shown here is derived from an EMBL/GenBank/DDBJ whole genome shotgun (WGS) entry which is preliminary data.</text>
</comment>
<gene>
    <name evidence="2" type="ORF">CDAR_549181</name>
</gene>
<dbReference type="Proteomes" id="UP001054837">
    <property type="component" value="Unassembled WGS sequence"/>
</dbReference>
<feature type="compositionally biased region" description="Basic and acidic residues" evidence="1">
    <location>
        <begin position="82"/>
        <end position="101"/>
    </location>
</feature>
<name>A0AAV4WME0_9ARAC</name>
<organism evidence="2 3">
    <name type="scientific">Caerostris darwini</name>
    <dbReference type="NCBI Taxonomy" id="1538125"/>
    <lineage>
        <taxon>Eukaryota</taxon>
        <taxon>Metazoa</taxon>
        <taxon>Ecdysozoa</taxon>
        <taxon>Arthropoda</taxon>
        <taxon>Chelicerata</taxon>
        <taxon>Arachnida</taxon>
        <taxon>Araneae</taxon>
        <taxon>Araneomorphae</taxon>
        <taxon>Entelegynae</taxon>
        <taxon>Araneoidea</taxon>
        <taxon>Araneidae</taxon>
        <taxon>Caerostris</taxon>
    </lineage>
</organism>
<reference evidence="2 3" key="1">
    <citation type="submission" date="2021-06" db="EMBL/GenBank/DDBJ databases">
        <title>Caerostris darwini draft genome.</title>
        <authorList>
            <person name="Kono N."/>
            <person name="Arakawa K."/>
        </authorList>
    </citation>
    <scope>NUCLEOTIDE SEQUENCE [LARGE SCALE GENOMIC DNA]</scope>
</reference>
<feature type="region of interest" description="Disordered" evidence="1">
    <location>
        <begin position="48"/>
        <end position="101"/>
    </location>
</feature>
<evidence type="ECO:0000313" key="3">
    <source>
        <dbReference type="Proteomes" id="UP001054837"/>
    </source>
</evidence>
<keyword evidence="3" id="KW-1185">Reference proteome</keyword>
<evidence type="ECO:0000256" key="1">
    <source>
        <dbReference type="SAM" id="MobiDB-lite"/>
    </source>
</evidence>
<proteinExistence type="predicted"/>
<evidence type="ECO:0000313" key="2">
    <source>
        <dbReference type="EMBL" id="GIY82560.1"/>
    </source>
</evidence>